<dbReference type="PANTHER" id="PTHR18849:SF0">
    <property type="entry name" value="CILIA- AND FLAGELLA-ASSOCIATED PROTEIN 410-RELATED"/>
    <property type="match status" value="1"/>
</dbReference>
<proteinExistence type="predicted"/>
<organism evidence="3">
    <name type="scientific">Trepomonas sp. PC1</name>
    <dbReference type="NCBI Taxonomy" id="1076344"/>
    <lineage>
        <taxon>Eukaryota</taxon>
        <taxon>Metamonada</taxon>
        <taxon>Diplomonadida</taxon>
        <taxon>Hexamitidae</taxon>
        <taxon>Hexamitinae</taxon>
        <taxon>Trepomonas</taxon>
    </lineage>
</organism>
<sequence length="210" mass="24461">MLTTEQILRYGKSFSADIITRISLINQQLTDISLMSQLTQVFYVNVSQNKLQSIRALLNLPNLMVLVADLNMIDDLTFINPQSKLEYLSLKSNQIKSFQQLLPLQKFAQLQFLNLKNNEVSNDFDKLLQFTFENLQQVKSLNQTRIKLVNGIQISQIDKKALVEDQIEEIDQEVKDWVSGVDVIAINEFEFEREEAELKSKIQQYWEEVK</sequence>
<dbReference type="SUPFAM" id="SSF52058">
    <property type="entry name" value="L domain-like"/>
    <property type="match status" value="1"/>
</dbReference>
<dbReference type="EMBL" id="GDID01002597">
    <property type="protein sequence ID" value="JAP94009.1"/>
    <property type="molecule type" value="Transcribed_RNA"/>
</dbReference>
<keyword evidence="2" id="KW-0677">Repeat</keyword>
<evidence type="ECO:0000256" key="2">
    <source>
        <dbReference type="ARBA" id="ARBA00022737"/>
    </source>
</evidence>
<gene>
    <name evidence="3" type="ORF">TPC1_13491</name>
</gene>
<dbReference type="PANTHER" id="PTHR18849">
    <property type="entry name" value="LEUCINE RICH REPEAT PROTEIN"/>
    <property type="match status" value="1"/>
</dbReference>
<evidence type="ECO:0000256" key="1">
    <source>
        <dbReference type="ARBA" id="ARBA00022614"/>
    </source>
</evidence>
<dbReference type="Gene3D" id="3.80.10.10">
    <property type="entry name" value="Ribonuclease Inhibitor"/>
    <property type="match status" value="1"/>
</dbReference>
<dbReference type="InterPro" id="IPR032675">
    <property type="entry name" value="LRR_dom_sf"/>
</dbReference>
<reference evidence="3" key="1">
    <citation type="submission" date="2015-07" db="EMBL/GenBank/DDBJ databases">
        <title>Adaptation to a free-living lifestyle via gene acquisitions in the diplomonad Trepomonas sp. PC1.</title>
        <authorList>
            <person name="Xu F."/>
            <person name="Jerlstrom-Hultqvist J."/>
            <person name="Kolisko M."/>
            <person name="Simpson A.G.B."/>
            <person name="Roger A.J."/>
            <person name="Svard S.G."/>
            <person name="Andersson J.O."/>
        </authorList>
    </citation>
    <scope>NUCLEOTIDE SEQUENCE</scope>
    <source>
        <strain evidence="3">PC1</strain>
    </source>
</reference>
<dbReference type="PROSITE" id="PS51450">
    <property type="entry name" value="LRR"/>
    <property type="match status" value="1"/>
</dbReference>
<dbReference type="InterPro" id="IPR001611">
    <property type="entry name" value="Leu-rich_rpt"/>
</dbReference>
<name>A0A146KFD3_9EUKA</name>
<accession>A0A146KFD3</accession>
<dbReference type="AlphaFoldDB" id="A0A146KFD3"/>
<keyword evidence="1" id="KW-0433">Leucine-rich repeat</keyword>
<protein>
    <submittedName>
        <fullName evidence="3">Uncharacterized protein</fullName>
    </submittedName>
</protein>
<evidence type="ECO:0000313" key="3">
    <source>
        <dbReference type="EMBL" id="JAP94009.1"/>
    </source>
</evidence>